<dbReference type="EMBL" id="JBEWTB010000002">
    <property type="protein sequence ID" value="MET4755024.1"/>
    <property type="molecule type" value="Genomic_DNA"/>
</dbReference>
<dbReference type="PANTHER" id="PTHR24029:SF1">
    <property type="entry name" value="TRANSCRIPTION-REPAIR-COUPLING FACTOR"/>
    <property type="match status" value="1"/>
</dbReference>
<dbReference type="SUPFAM" id="SSF52540">
    <property type="entry name" value="P-loop containing nucleoside triphosphate hydrolases"/>
    <property type="match status" value="1"/>
</dbReference>
<protein>
    <submittedName>
        <fullName evidence="4">Transcription-repair coupling factor (Superfamily II helicase)</fullName>
    </submittedName>
</protein>
<gene>
    <name evidence="4" type="ORF">V5J35_000216</name>
</gene>
<proteinExistence type="predicted"/>
<evidence type="ECO:0000256" key="1">
    <source>
        <dbReference type="ARBA" id="ARBA00022741"/>
    </source>
</evidence>
<evidence type="ECO:0000313" key="5">
    <source>
        <dbReference type="Proteomes" id="UP001549366"/>
    </source>
</evidence>
<evidence type="ECO:0000259" key="3">
    <source>
        <dbReference type="Pfam" id="PF17757"/>
    </source>
</evidence>
<reference evidence="4 5" key="1">
    <citation type="submission" date="2024-06" db="EMBL/GenBank/DDBJ databases">
        <title>Genomic Encyclopedia of Type Strains, Phase V (KMG-V): Genome sequencing to study the core and pangenomes of soil and plant-associated prokaryotes.</title>
        <authorList>
            <person name="Whitman W."/>
        </authorList>
    </citation>
    <scope>NUCLEOTIDE SEQUENCE [LARGE SCALE GENOMIC DNA]</scope>
    <source>
        <strain evidence="4 5">NE40</strain>
    </source>
</reference>
<organism evidence="4 5">
    <name type="scientific">Endozoicomonas lisbonensis</name>
    <dbReference type="NCBI Taxonomy" id="3120522"/>
    <lineage>
        <taxon>Bacteria</taxon>
        <taxon>Pseudomonadati</taxon>
        <taxon>Pseudomonadota</taxon>
        <taxon>Gammaproteobacteria</taxon>
        <taxon>Oceanospirillales</taxon>
        <taxon>Endozoicomonadaceae</taxon>
        <taxon>Endozoicomonas</taxon>
    </lineage>
</organism>
<dbReference type="Gene3D" id="3.40.50.11180">
    <property type="match status" value="1"/>
</dbReference>
<keyword evidence="1" id="KW-0547">Nucleotide-binding</keyword>
<sequence>MSQASLPLPTHAGDKIIWANLDQTASAWAIASAARESSKPLLVITPDSNRANSLEEELTFFLNGNQSIKIMHFPDWEILPYDAFSPHQDIVSQRLETLYRLPGYQHCILIISITTLLHRMSPRSYLESNCLVISRGDTFLLEQRRQQLEQAGYRCVDTVYEHGEFAIRGALMDIFPMGADQPFRIDLFDDEIDTLRAFDPETQRSTEQVGSIELLPGHEFPMDKAARDQFRSRFRDTFDVDYRECPLYQDIGQGMASPGIEYYLPLFFDQTATLFDQTP</sequence>
<keyword evidence="4" id="KW-0347">Helicase</keyword>
<keyword evidence="2" id="KW-0067">ATP-binding</keyword>
<dbReference type="InterPro" id="IPR027417">
    <property type="entry name" value="P-loop_NTPase"/>
</dbReference>
<dbReference type="InterPro" id="IPR004807">
    <property type="entry name" value="UvrB"/>
</dbReference>
<dbReference type="InterPro" id="IPR041471">
    <property type="entry name" value="UvrB_inter"/>
</dbReference>
<dbReference type="Gene3D" id="3.30.2060.10">
    <property type="entry name" value="Penicillin-binding protein 1b domain"/>
    <property type="match status" value="1"/>
</dbReference>
<comment type="caution">
    <text evidence="4">The sequence shown here is derived from an EMBL/GenBank/DDBJ whole genome shotgun (WGS) entry which is preliminary data.</text>
</comment>
<keyword evidence="5" id="KW-1185">Reference proteome</keyword>
<evidence type="ECO:0000313" key="4">
    <source>
        <dbReference type="EMBL" id="MET4755024.1"/>
    </source>
</evidence>
<evidence type="ECO:0000256" key="2">
    <source>
        <dbReference type="ARBA" id="ARBA00022840"/>
    </source>
</evidence>
<dbReference type="GO" id="GO:0004386">
    <property type="term" value="F:helicase activity"/>
    <property type="evidence" value="ECO:0007669"/>
    <property type="project" value="UniProtKB-KW"/>
</dbReference>
<accession>A0ABV2SD28</accession>
<dbReference type="PANTHER" id="PTHR24029">
    <property type="entry name" value="UVRABC SYSTEM PROTEIN B"/>
    <property type="match status" value="1"/>
</dbReference>
<dbReference type="Pfam" id="PF17757">
    <property type="entry name" value="UvrB_inter"/>
    <property type="match status" value="1"/>
</dbReference>
<name>A0ABV2SD28_9GAMM</name>
<feature type="domain" description="UvrB interaction" evidence="3">
    <location>
        <begin position="132"/>
        <end position="220"/>
    </location>
</feature>
<keyword evidence="4" id="KW-0378">Hydrolase</keyword>
<dbReference type="Proteomes" id="UP001549366">
    <property type="component" value="Unassembled WGS sequence"/>
</dbReference>